<sequence length="83" mass="9254">MGLKRIILLSKIQATDARAQRVTPPHPKSMLQEVVKRRALRTPRDTGPPITPSSGPFIIRAPRSWARLKWMMVSVKSANVAAI</sequence>
<evidence type="ECO:0000313" key="2">
    <source>
        <dbReference type="Proteomes" id="UP001258017"/>
    </source>
</evidence>
<name>A0AAD9RAT6_9HYME</name>
<protein>
    <submittedName>
        <fullName evidence="1">Uncharacterized protein</fullName>
    </submittedName>
</protein>
<keyword evidence="2" id="KW-1185">Reference proteome</keyword>
<comment type="caution">
    <text evidence="1">The sequence shown here is derived from an EMBL/GenBank/DDBJ whole genome shotgun (WGS) entry which is preliminary data.</text>
</comment>
<gene>
    <name evidence="1" type="ORF">KPH14_005701</name>
</gene>
<dbReference type="AlphaFoldDB" id="A0AAD9RAT6"/>
<organism evidence="1 2">
    <name type="scientific">Odynerus spinipes</name>
    <dbReference type="NCBI Taxonomy" id="1348599"/>
    <lineage>
        <taxon>Eukaryota</taxon>
        <taxon>Metazoa</taxon>
        <taxon>Ecdysozoa</taxon>
        <taxon>Arthropoda</taxon>
        <taxon>Hexapoda</taxon>
        <taxon>Insecta</taxon>
        <taxon>Pterygota</taxon>
        <taxon>Neoptera</taxon>
        <taxon>Endopterygota</taxon>
        <taxon>Hymenoptera</taxon>
        <taxon>Apocrita</taxon>
        <taxon>Aculeata</taxon>
        <taxon>Vespoidea</taxon>
        <taxon>Vespidae</taxon>
        <taxon>Eumeninae</taxon>
        <taxon>Odynerus</taxon>
    </lineage>
</organism>
<proteinExistence type="predicted"/>
<reference evidence="1" key="2">
    <citation type="journal article" date="2023" name="Commun. Biol.">
        <title>Intrasexual cuticular hydrocarbon dimorphism in a wasp sheds light on hydrocarbon biosynthesis genes in Hymenoptera.</title>
        <authorList>
            <person name="Moris V.C."/>
            <person name="Podsiadlowski L."/>
            <person name="Martin S."/>
            <person name="Oeyen J.P."/>
            <person name="Donath A."/>
            <person name="Petersen M."/>
            <person name="Wilbrandt J."/>
            <person name="Misof B."/>
            <person name="Liedtke D."/>
            <person name="Thamm M."/>
            <person name="Scheiner R."/>
            <person name="Schmitt T."/>
            <person name="Niehuis O."/>
        </authorList>
    </citation>
    <scope>NUCLEOTIDE SEQUENCE</scope>
    <source>
        <strain evidence="1">GBR_01_08_01A</strain>
    </source>
</reference>
<reference evidence="1" key="1">
    <citation type="submission" date="2021-08" db="EMBL/GenBank/DDBJ databases">
        <authorList>
            <person name="Misof B."/>
            <person name="Oliver O."/>
            <person name="Podsiadlowski L."/>
            <person name="Donath A."/>
            <person name="Peters R."/>
            <person name="Mayer C."/>
            <person name="Rust J."/>
            <person name="Gunkel S."/>
            <person name="Lesny P."/>
            <person name="Martin S."/>
            <person name="Oeyen J.P."/>
            <person name="Petersen M."/>
            <person name="Panagiotis P."/>
            <person name="Wilbrandt J."/>
            <person name="Tanja T."/>
        </authorList>
    </citation>
    <scope>NUCLEOTIDE SEQUENCE</scope>
    <source>
        <strain evidence="1">GBR_01_08_01A</strain>
        <tissue evidence="1">Thorax + abdomen</tissue>
    </source>
</reference>
<accession>A0AAD9RAT6</accession>
<dbReference type="Proteomes" id="UP001258017">
    <property type="component" value="Unassembled WGS sequence"/>
</dbReference>
<evidence type="ECO:0000313" key="1">
    <source>
        <dbReference type="EMBL" id="KAK2576344.1"/>
    </source>
</evidence>
<dbReference type="EMBL" id="JAIFRP010004406">
    <property type="protein sequence ID" value="KAK2576344.1"/>
    <property type="molecule type" value="Genomic_DNA"/>
</dbReference>